<proteinExistence type="predicted"/>
<dbReference type="AlphaFoldDB" id="A0A165F037"/>
<evidence type="ECO:0000256" key="1">
    <source>
        <dbReference type="ARBA" id="ARBA00022857"/>
    </source>
</evidence>
<organism evidence="4 5">
    <name type="scientific">Calocera cornea HHB12733</name>
    <dbReference type="NCBI Taxonomy" id="1353952"/>
    <lineage>
        <taxon>Eukaryota</taxon>
        <taxon>Fungi</taxon>
        <taxon>Dikarya</taxon>
        <taxon>Basidiomycota</taxon>
        <taxon>Agaricomycotina</taxon>
        <taxon>Dacrymycetes</taxon>
        <taxon>Dacrymycetales</taxon>
        <taxon>Dacrymycetaceae</taxon>
        <taxon>Calocera</taxon>
    </lineage>
</organism>
<keyword evidence="2" id="KW-0560">Oxidoreductase</keyword>
<keyword evidence="1" id="KW-0521">NADP</keyword>
<dbReference type="PANTHER" id="PTHR47706">
    <property type="entry name" value="NMRA-LIKE FAMILY PROTEIN"/>
    <property type="match status" value="1"/>
</dbReference>
<feature type="domain" description="NmrA-like" evidence="3">
    <location>
        <begin position="8"/>
        <end position="263"/>
    </location>
</feature>
<keyword evidence="5" id="KW-1185">Reference proteome</keyword>
<dbReference type="InParanoid" id="A0A165F037"/>
<dbReference type="Gene3D" id="3.40.50.720">
    <property type="entry name" value="NAD(P)-binding Rossmann-like Domain"/>
    <property type="match status" value="1"/>
</dbReference>
<evidence type="ECO:0000259" key="3">
    <source>
        <dbReference type="Pfam" id="PF05368"/>
    </source>
</evidence>
<dbReference type="STRING" id="1353952.A0A165F037"/>
<reference evidence="4 5" key="1">
    <citation type="journal article" date="2016" name="Mol. Biol. Evol.">
        <title>Comparative Genomics of Early-Diverging Mushroom-Forming Fungi Provides Insights into the Origins of Lignocellulose Decay Capabilities.</title>
        <authorList>
            <person name="Nagy L.G."/>
            <person name="Riley R."/>
            <person name="Tritt A."/>
            <person name="Adam C."/>
            <person name="Daum C."/>
            <person name="Floudas D."/>
            <person name="Sun H."/>
            <person name="Yadav J.S."/>
            <person name="Pangilinan J."/>
            <person name="Larsson K.H."/>
            <person name="Matsuura K."/>
            <person name="Barry K."/>
            <person name="Labutti K."/>
            <person name="Kuo R."/>
            <person name="Ohm R.A."/>
            <person name="Bhattacharya S.S."/>
            <person name="Shirouzu T."/>
            <person name="Yoshinaga Y."/>
            <person name="Martin F.M."/>
            <person name="Grigoriev I.V."/>
            <person name="Hibbett D.S."/>
        </authorList>
    </citation>
    <scope>NUCLEOTIDE SEQUENCE [LARGE SCALE GENOMIC DNA]</scope>
    <source>
        <strain evidence="4 5">HHB12733</strain>
    </source>
</reference>
<evidence type="ECO:0000313" key="5">
    <source>
        <dbReference type="Proteomes" id="UP000076842"/>
    </source>
</evidence>
<gene>
    <name evidence="4" type="ORF">CALCODRAFT_497955</name>
</gene>
<dbReference type="SUPFAM" id="SSF51735">
    <property type="entry name" value="NAD(P)-binding Rossmann-fold domains"/>
    <property type="match status" value="1"/>
</dbReference>
<dbReference type="InterPro" id="IPR008030">
    <property type="entry name" value="NmrA-like"/>
</dbReference>
<dbReference type="Proteomes" id="UP000076842">
    <property type="component" value="Unassembled WGS sequence"/>
</dbReference>
<protein>
    <submittedName>
        <fullName evidence="4">NAD(P)-binding protein</fullName>
    </submittedName>
</protein>
<name>A0A165F037_9BASI</name>
<dbReference type="GO" id="GO:0016491">
    <property type="term" value="F:oxidoreductase activity"/>
    <property type="evidence" value="ECO:0007669"/>
    <property type="project" value="UniProtKB-KW"/>
</dbReference>
<dbReference type="Gene3D" id="3.90.25.10">
    <property type="entry name" value="UDP-galactose 4-epimerase, domain 1"/>
    <property type="match status" value="1"/>
</dbReference>
<dbReference type="EMBL" id="KV423986">
    <property type="protein sequence ID" value="KZT55909.1"/>
    <property type="molecule type" value="Genomic_DNA"/>
</dbReference>
<dbReference type="OrthoDB" id="5283654at2759"/>
<evidence type="ECO:0000313" key="4">
    <source>
        <dbReference type="EMBL" id="KZT55909.1"/>
    </source>
</evidence>
<evidence type="ECO:0000256" key="2">
    <source>
        <dbReference type="ARBA" id="ARBA00023002"/>
    </source>
</evidence>
<sequence>MASYRNFAIAGANGLLGKFFVDALLKAKASGSVGKAVILTRSEKGSDGLIARGAEPIVVNYDTPSTLQSALQGIDVVLSTFHGPPQEILADSAKAAGVKLFVPSEYAGDTTLHKEEKLFAPKDAFRRRLEQIGLPWAAFFTGPFADWIFYQPILGFDLPNGKAEVAGTGEEVLSYTSRADVARYVVHVTSTLAPSKLHNRAFKVSGERTSVTRLLAEYEQRTGTRVALTRVPVQEAQARADAGDVKAQLELVLRLYGAYGGDKEMNVDWPEFGPDKVVDSILSYKRE</sequence>
<dbReference type="PANTHER" id="PTHR47706:SF11">
    <property type="entry name" value="ISOFLAVONE REDUCTASE FAMILY PROTEIN (AFU_ORTHOLOGUE AFUA_1G12510)"/>
    <property type="match status" value="1"/>
</dbReference>
<dbReference type="InterPro" id="IPR036291">
    <property type="entry name" value="NAD(P)-bd_dom_sf"/>
</dbReference>
<dbReference type="Pfam" id="PF05368">
    <property type="entry name" value="NmrA"/>
    <property type="match status" value="1"/>
</dbReference>
<dbReference type="InterPro" id="IPR051609">
    <property type="entry name" value="NmrA/Isoflavone_reductase-like"/>
</dbReference>
<accession>A0A165F037</accession>